<accession>A0A067PGT0</accession>
<keyword evidence="3" id="KW-1185">Reference proteome</keyword>
<evidence type="ECO:0000313" key="2">
    <source>
        <dbReference type="EMBL" id="KDQ49686.1"/>
    </source>
</evidence>
<dbReference type="Proteomes" id="UP000027265">
    <property type="component" value="Unassembled WGS sequence"/>
</dbReference>
<organism evidence="2 3">
    <name type="scientific">Jaapia argillacea MUCL 33604</name>
    <dbReference type="NCBI Taxonomy" id="933084"/>
    <lineage>
        <taxon>Eukaryota</taxon>
        <taxon>Fungi</taxon>
        <taxon>Dikarya</taxon>
        <taxon>Basidiomycota</taxon>
        <taxon>Agaricomycotina</taxon>
        <taxon>Agaricomycetes</taxon>
        <taxon>Agaricomycetidae</taxon>
        <taxon>Jaapiales</taxon>
        <taxon>Jaapiaceae</taxon>
        <taxon>Jaapia</taxon>
    </lineage>
</organism>
<dbReference type="PROSITE" id="PS50181">
    <property type="entry name" value="FBOX"/>
    <property type="match status" value="1"/>
</dbReference>
<dbReference type="EMBL" id="KL197776">
    <property type="protein sequence ID" value="KDQ49686.1"/>
    <property type="molecule type" value="Genomic_DNA"/>
</dbReference>
<dbReference type="Gene3D" id="3.80.10.10">
    <property type="entry name" value="Ribonuclease Inhibitor"/>
    <property type="match status" value="1"/>
</dbReference>
<sequence length="370" mass="42101">MLLALPPELLDKVIDFIDDRPDILSLALTSHFFTERLIPSVLDYREITADHDNNRLWSHLFRNPLLACNIRTLTIDLLTDRRRLPRTCRRESTNFEGDERSEASVLDALSCMAGLQHLRWYWDGDASLEPVGMNPLFASLYASCPNLTSLDIHDVVDTDSQGARLVDRNSQLPLLRNLEAFRYNLLSIEPRPVIPVPYLITFLSGHPHLHYLHLELNDTQLSHYEALAETHLPRLRTFKFRAHEFPPEIFQSFLSCNTTIEILEVRVLELGGSILEGLKEGSVPSLREFTCTKELWPFICLAKPPLRHLNGLRVNEFGENGENFEVLEGVSDTLESVTLSLCSLGATTQVSEVLGLFQKRLPRVKVDVNP</sequence>
<gene>
    <name evidence="2" type="ORF">JAAARDRAFT_63551</name>
</gene>
<dbReference type="InterPro" id="IPR032675">
    <property type="entry name" value="LRR_dom_sf"/>
</dbReference>
<dbReference type="InterPro" id="IPR001810">
    <property type="entry name" value="F-box_dom"/>
</dbReference>
<dbReference type="HOGENOM" id="CLU_046444_1_0_1"/>
<reference evidence="3" key="1">
    <citation type="journal article" date="2014" name="Proc. Natl. Acad. Sci. U.S.A.">
        <title>Extensive sampling of basidiomycete genomes demonstrates inadequacy of the white-rot/brown-rot paradigm for wood decay fungi.</title>
        <authorList>
            <person name="Riley R."/>
            <person name="Salamov A.A."/>
            <person name="Brown D.W."/>
            <person name="Nagy L.G."/>
            <person name="Floudas D."/>
            <person name="Held B.W."/>
            <person name="Levasseur A."/>
            <person name="Lombard V."/>
            <person name="Morin E."/>
            <person name="Otillar R."/>
            <person name="Lindquist E.A."/>
            <person name="Sun H."/>
            <person name="LaButti K.M."/>
            <person name="Schmutz J."/>
            <person name="Jabbour D."/>
            <person name="Luo H."/>
            <person name="Baker S.E."/>
            <person name="Pisabarro A.G."/>
            <person name="Walton J.D."/>
            <person name="Blanchette R.A."/>
            <person name="Henrissat B."/>
            <person name="Martin F."/>
            <person name="Cullen D."/>
            <person name="Hibbett D.S."/>
            <person name="Grigoriev I.V."/>
        </authorList>
    </citation>
    <scope>NUCLEOTIDE SEQUENCE [LARGE SCALE GENOMIC DNA]</scope>
    <source>
        <strain evidence="3">MUCL 33604</strain>
    </source>
</reference>
<proteinExistence type="predicted"/>
<feature type="domain" description="F-box" evidence="1">
    <location>
        <begin position="1"/>
        <end position="47"/>
    </location>
</feature>
<protein>
    <recommendedName>
        <fullName evidence="1">F-box domain-containing protein</fullName>
    </recommendedName>
</protein>
<evidence type="ECO:0000259" key="1">
    <source>
        <dbReference type="PROSITE" id="PS50181"/>
    </source>
</evidence>
<dbReference type="SUPFAM" id="SSF52047">
    <property type="entry name" value="RNI-like"/>
    <property type="match status" value="1"/>
</dbReference>
<dbReference type="AlphaFoldDB" id="A0A067PGT0"/>
<dbReference type="InParanoid" id="A0A067PGT0"/>
<name>A0A067PGT0_9AGAM</name>
<evidence type="ECO:0000313" key="3">
    <source>
        <dbReference type="Proteomes" id="UP000027265"/>
    </source>
</evidence>